<dbReference type="STRING" id="93759.A0A1R3KUZ6"/>
<organism evidence="3 4">
    <name type="scientific">Corchorus olitorius</name>
    <dbReference type="NCBI Taxonomy" id="93759"/>
    <lineage>
        <taxon>Eukaryota</taxon>
        <taxon>Viridiplantae</taxon>
        <taxon>Streptophyta</taxon>
        <taxon>Embryophyta</taxon>
        <taxon>Tracheophyta</taxon>
        <taxon>Spermatophyta</taxon>
        <taxon>Magnoliopsida</taxon>
        <taxon>eudicotyledons</taxon>
        <taxon>Gunneridae</taxon>
        <taxon>Pentapetalae</taxon>
        <taxon>rosids</taxon>
        <taxon>malvids</taxon>
        <taxon>Malvales</taxon>
        <taxon>Malvaceae</taxon>
        <taxon>Grewioideae</taxon>
        <taxon>Apeibeae</taxon>
        <taxon>Corchorus</taxon>
    </lineage>
</organism>
<evidence type="ECO:0000256" key="1">
    <source>
        <dbReference type="SAM" id="MobiDB-lite"/>
    </source>
</evidence>
<sequence length="539" mass="59847">MSEALEDMWKKFSLTEEEESDVVVDPKLIANTLDEGKACLIGKLLSRRAVNIEVMRNILHWVWKLSGGLQIQAVGDKLFIFQFEKEIEKDRVFQQSPWSFNKALLVLGEYDAFPNLESVRLEECSFWVQPHDLPLGLMNEGIGKVIGSSMGVVEEVDTCGEKVAWEPFLRVRVRIQIHKPLRRGMLLLSLMWGSSLLVFVIMRKETGKVVKEYGPWLRAEVPRSKLSKFDGPGVSVTKGQDDSLHHNRQNQNPIEGSNLESVVKGKGKAIGDGVPVNRNIVSEQTMGETLIKERADFQKDNLGLMANLDAELSAKVVLSDGDRGGSKSRKIDTVSNFPKVGGDGDEPISKLQMGQGGGRMDGIEPSKEPGSIGPDGKPVFHFKSADVSQSNSAQGRKWKREARVGGGRVNSSQSNSKVFSGTKRGSAARGSKGSVKKCRDGRSVASETKEIHKFSTFSDHLPIVLQLVDKPRGRSSRTSSFKFDNFWTRHEGFRRVVEEVWQSFGADSLSAIMRKIRCCSASFRLWNSQVYGYLVEGVG</sequence>
<dbReference type="Proteomes" id="UP000187203">
    <property type="component" value="Unassembled WGS sequence"/>
</dbReference>
<reference evidence="4" key="1">
    <citation type="submission" date="2013-09" db="EMBL/GenBank/DDBJ databases">
        <title>Corchorus olitorius genome sequencing.</title>
        <authorList>
            <person name="Alam M."/>
            <person name="Haque M.S."/>
            <person name="Islam M.S."/>
            <person name="Emdad E.M."/>
            <person name="Islam M.M."/>
            <person name="Ahmed B."/>
            <person name="Halim A."/>
            <person name="Hossen Q.M.M."/>
            <person name="Hossain M.Z."/>
            <person name="Ahmed R."/>
            <person name="Khan M.M."/>
            <person name="Islam R."/>
            <person name="Rashid M.M."/>
            <person name="Khan S.A."/>
            <person name="Rahman M.S."/>
            <person name="Alam M."/>
            <person name="Yahiya A.S."/>
            <person name="Khan M.S."/>
            <person name="Azam M.S."/>
            <person name="Haque T."/>
            <person name="Lashkar M.Z.H."/>
            <person name="Akhand A.I."/>
            <person name="Morshed G."/>
            <person name="Roy S."/>
            <person name="Uddin K.S."/>
            <person name="Rabeya T."/>
            <person name="Hossain A.S."/>
            <person name="Chowdhury A."/>
            <person name="Snigdha A.R."/>
            <person name="Mortoza M.S."/>
            <person name="Matin S.A."/>
            <person name="Hoque S.M.E."/>
            <person name="Islam M.K."/>
            <person name="Roy D.K."/>
            <person name="Haider R."/>
            <person name="Moosa M.M."/>
            <person name="Elias S.M."/>
            <person name="Hasan A.M."/>
            <person name="Jahan S."/>
            <person name="Shafiuddin M."/>
            <person name="Mahmood N."/>
            <person name="Shommy N.S."/>
        </authorList>
    </citation>
    <scope>NUCLEOTIDE SEQUENCE [LARGE SCALE GENOMIC DNA]</scope>
    <source>
        <strain evidence="4">cv. O-4</strain>
    </source>
</reference>
<gene>
    <name evidence="3" type="ORF">COLO4_04212</name>
</gene>
<accession>A0A1R3KUZ6</accession>
<feature type="region of interest" description="Disordered" evidence="1">
    <location>
        <begin position="386"/>
        <end position="437"/>
    </location>
</feature>
<feature type="region of interest" description="Disordered" evidence="1">
    <location>
        <begin position="230"/>
        <end position="257"/>
    </location>
</feature>
<evidence type="ECO:0000313" key="3">
    <source>
        <dbReference type="EMBL" id="OMP10859.1"/>
    </source>
</evidence>
<protein>
    <recommendedName>
        <fullName evidence="2">DUF4283 domain-containing protein</fullName>
    </recommendedName>
</protein>
<name>A0A1R3KUZ6_9ROSI</name>
<dbReference type="AlphaFoldDB" id="A0A1R3KUZ6"/>
<dbReference type="InterPro" id="IPR025558">
    <property type="entry name" value="DUF4283"/>
</dbReference>
<feature type="compositionally biased region" description="Polar residues" evidence="1">
    <location>
        <begin position="409"/>
        <end position="419"/>
    </location>
</feature>
<comment type="caution">
    <text evidence="3">The sequence shown here is derived from an EMBL/GenBank/DDBJ whole genome shotgun (WGS) entry which is preliminary data.</text>
</comment>
<dbReference type="OrthoDB" id="999237at2759"/>
<dbReference type="InterPro" id="IPR040256">
    <property type="entry name" value="At4g02000-like"/>
</dbReference>
<dbReference type="EMBL" id="AWUE01011192">
    <property type="protein sequence ID" value="OMP10859.1"/>
    <property type="molecule type" value="Genomic_DNA"/>
</dbReference>
<evidence type="ECO:0000259" key="2">
    <source>
        <dbReference type="Pfam" id="PF14111"/>
    </source>
</evidence>
<feature type="compositionally biased region" description="Basic and acidic residues" evidence="1">
    <location>
        <begin position="320"/>
        <end position="332"/>
    </location>
</feature>
<dbReference type="Pfam" id="PF14111">
    <property type="entry name" value="DUF4283"/>
    <property type="match status" value="1"/>
</dbReference>
<dbReference type="PANTHER" id="PTHR31286:SF167">
    <property type="entry name" value="OS09G0268800 PROTEIN"/>
    <property type="match status" value="1"/>
</dbReference>
<feature type="region of interest" description="Disordered" evidence="1">
    <location>
        <begin position="319"/>
        <end position="347"/>
    </location>
</feature>
<proteinExistence type="predicted"/>
<evidence type="ECO:0000313" key="4">
    <source>
        <dbReference type="Proteomes" id="UP000187203"/>
    </source>
</evidence>
<keyword evidence="4" id="KW-1185">Reference proteome</keyword>
<feature type="domain" description="DUF4283" evidence="2">
    <location>
        <begin position="37"/>
        <end position="111"/>
    </location>
</feature>
<dbReference type="PANTHER" id="PTHR31286">
    <property type="entry name" value="GLYCINE-RICH CELL WALL STRUCTURAL PROTEIN 1.8-LIKE"/>
    <property type="match status" value="1"/>
</dbReference>